<feature type="region of interest" description="Disordered" evidence="5">
    <location>
        <begin position="435"/>
        <end position="457"/>
    </location>
</feature>
<evidence type="ECO:0000259" key="7">
    <source>
        <dbReference type="Pfam" id="PF04932"/>
    </source>
</evidence>
<feature type="domain" description="O-antigen ligase-related" evidence="7">
    <location>
        <begin position="229"/>
        <end position="366"/>
    </location>
</feature>
<dbReference type="PANTHER" id="PTHR37422">
    <property type="entry name" value="TEICHURONIC ACID BIOSYNTHESIS PROTEIN TUAE"/>
    <property type="match status" value="1"/>
</dbReference>
<dbReference type="InterPro" id="IPR007016">
    <property type="entry name" value="O-antigen_ligase-rel_domated"/>
</dbReference>
<feature type="transmembrane region" description="Helical" evidence="6">
    <location>
        <begin position="114"/>
        <end position="136"/>
    </location>
</feature>
<name>A0ABP7SXE7_9SPHN</name>
<evidence type="ECO:0000256" key="6">
    <source>
        <dbReference type="SAM" id="Phobius"/>
    </source>
</evidence>
<dbReference type="InterPro" id="IPR051533">
    <property type="entry name" value="WaaL-like"/>
</dbReference>
<gene>
    <name evidence="8" type="ORF">GCM10022280_16290</name>
</gene>
<accession>A0ABP7SXE7</accession>
<feature type="transmembrane region" description="Helical" evidence="6">
    <location>
        <begin position="218"/>
        <end position="238"/>
    </location>
</feature>
<dbReference type="EMBL" id="BAABBQ010000001">
    <property type="protein sequence ID" value="GAA4017731.1"/>
    <property type="molecule type" value="Genomic_DNA"/>
</dbReference>
<evidence type="ECO:0000256" key="5">
    <source>
        <dbReference type="SAM" id="MobiDB-lite"/>
    </source>
</evidence>
<evidence type="ECO:0000313" key="8">
    <source>
        <dbReference type="EMBL" id="GAA4017731.1"/>
    </source>
</evidence>
<keyword evidence="9" id="KW-1185">Reference proteome</keyword>
<evidence type="ECO:0000256" key="1">
    <source>
        <dbReference type="ARBA" id="ARBA00004141"/>
    </source>
</evidence>
<evidence type="ECO:0000256" key="2">
    <source>
        <dbReference type="ARBA" id="ARBA00022692"/>
    </source>
</evidence>
<keyword evidence="2 6" id="KW-0812">Transmembrane</keyword>
<keyword evidence="4 6" id="KW-0472">Membrane</keyword>
<feature type="transmembrane region" description="Helical" evidence="6">
    <location>
        <begin position="269"/>
        <end position="288"/>
    </location>
</feature>
<dbReference type="PROSITE" id="PS51257">
    <property type="entry name" value="PROKAR_LIPOPROTEIN"/>
    <property type="match status" value="1"/>
</dbReference>
<sequence>MIRRSLRQSLVPLFVLACLLLGGSPQGVWRNLALQLAAIAMIAWALLSSRRTVPTPGGRFLLLLSGLWFLLVLLQLVPLPPGLWSALPGRAPVAEAFTLRGQPLPWLPLSLAPAATASILPIMAVPLAILAAMLWLGAYRSRWCVFALMVGTFGSVVLGALQLTSGGPYLYPIYNTGAATGLFANANHQGSLLLVTMPFLAAIIGGEQKKRGRIGTEALSRLLISVGGLAVVLLGLALNGSTAALLLAVPVGLACFAVAVPGVWRKRRLVGAVAGLLLLAGAAGLGIFGKAGSESTSVTTRADIYQKTAAAIGDSFPAGTGLGSFESYYRMYEDPAAVDRYFVNHAHSDPLEWVLETGLPGTLLLVAFLLWWFRRSWKIWRAEQKDLMALAGTIGSAALLAHSLVDYPLRDAALQALFALCLAFMCDPRSHAQAKSEPRRGRSARHLSLEDDVAVSG</sequence>
<dbReference type="Proteomes" id="UP001500235">
    <property type="component" value="Unassembled WGS sequence"/>
</dbReference>
<evidence type="ECO:0000256" key="4">
    <source>
        <dbReference type="ARBA" id="ARBA00023136"/>
    </source>
</evidence>
<proteinExistence type="predicted"/>
<comment type="subcellular location">
    <subcellularLocation>
        <location evidence="1">Membrane</location>
        <topology evidence="1">Multi-pass membrane protein</topology>
    </subcellularLocation>
</comment>
<comment type="caution">
    <text evidence="8">The sequence shown here is derived from an EMBL/GenBank/DDBJ whole genome shotgun (WGS) entry which is preliminary data.</text>
</comment>
<feature type="transmembrane region" description="Helical" evidence="6">
    <location>
        <begin position="244"/>
        <end position="264"/>
    </location>
</feature>
<feature type="transmembrane region" description="Helical" evidence="6">
    <location>
        <begin position="32"/>
        <end position="48"/>
    </location>
</feature>
<feature type="transmembrane region" description="Helical" evidence="6">
    <location>
        <begin position="143"/>
        <end position="166"/>
    </location>
</feature>
<dbReference type="RefSeq" id="WP_344706892.1">
    <property type="nucleotide sequence ID" value="NZ_BAABBQ010000001.1"/>
</dbReference>
<feature type="transmembrane region" description="Helical" evidence="6">
    <location>
        <begin position="186"/>
        <end position="206"/>
    </location>
</feature>
<dbReference type="PANTHER" id="PTHR37422:SF23">
    <property type="entry name" value="TEICHURONIC ACID BIOSYNTHESIS PROTEIN TUAE"/>
    <property type="match status" value="1"/>
</dbReference>
<reference evidence="9" key="1">
    <citation type="journal article" date="2019" name="Int. J. Syst. Evol. Microbiol.">
        <title>The Global Catalogue of Microorganisms (GCM) 10K type strain sequencing project: providing services to taxonomists for standard genome sequencing and annotation.</title>
        <authorList>
            <consortium name="The Broad Institute Genomics Platform"/>
            <consortium name="The Broad Institute Genome Sequencing Center for Infectious Disease"/>
            <person name="Wu L."/>
            <person name="Ma J."/>
        </authorList>
    </citation>
    <scope>NUCLEOTIDE SEQUENCE [LARGE SCALE GENOMIC DNA]</scope>
    <source>
        <strain evidence="9">JCM 17563</strain>
    </source>
</reference>
<evidence type="ECO:0000313" key="9">
    <source>
        <dbReference type="Proteomes" id="UP001500235"/>
    </source>
</evidence>
<evidence type="ECO:0000256" key="3">
    <source>
        <dbReference type="ARBA" id="ARBA00022989"/>
    </source>
</evidence>
<organism evidence="8 9">
    <name type="scientific">Sphingomonas swuensis</name>
    <dbReference type="NCBI Taxonomy" id="977800"/>
    <lineage>
        <taxon>Bacteria</taxon>
        <taxon>Pseudomonadati</taxon>
        <taxon>Pseudomonadota</taxon>
        <taxon>Alphaproteobacteria</taxon>
        <taxon>Sphingomonadales</taxon>
        <taxon>Sphingomonadaceae</taxon>
        <taxon>Sphingomonas</taxon>
    </lineage>
</organism>
<feature type="transmembrane region" description="Helical" evidence="6">
    <location>
        <begin position="60"/>
        <end position="77"/>
    </location>
</feature>
<feature type="transmembrane region" description="Helical" evidence="6">
    <location>
        <begin position="353"/>
        <end position="374"/>
    </location>
</feature>
<dbReference type="Pfam" id="PF04932">
    <property type="entry name" value="Wzy_C"/>
    <property type="match status" value="1"/>
</dbReference>
<keyword evidence="3 6" id="KW-1133">Transmembrane helix</keyword>
<protein>
    <recommendedName>
        <fullName evidence="7">O-antigen ligase-related domain-containing protein</fullName>
    </recommendedName>
</protein>